<organism evidence="1 2">
    <name type="scientific">Phyllostomus discolor</name>
    <name type="common">pale spear-nosed bat</name>
    <dbReference type="NCBI Taxonomy" id="89673"/>
    <lineage>
        <taxon>Eukaryota</taxon>
        <taxon>Metazoa</taxon>
        <taxon>Chordata</taxon>
        <taxon>Craniata</taxon>
        <taxon>Vertebrata</taxon>
        <taxon>Euteleostomi</taxon>
        <taxon>Mammalia</taxon>
        <taxon>Eutheria</taxon>
        <taxon>Laurasiatheria</taxon>
        <taxon>Chiroptera</taxon>
        <taxon>Yangochiroptera</taxon>
        <taxon>Phyllostomidae</taxon>
        <taxon>Phyllostominae</taxon>
        <taxon>Phyllostomus</taxon>
    </lineage>
</organism>
<evidence type="ECO:0000313" key="1">
    <source>
        <dbReference type="EMBL" id="KAF6072924.1"/>
    </source>
</evidence>
<dbReference type="EMBL" id="JABVXQ010000025">
    <property type="protein sequence ID" value="KAF6072924.1"/>
    <property type="molecule type" value="Genomic_DNA"/>
</dbReference>
<dbReference type="AlphaFoldDB" id="A0A833YB24"/>
<evidence type="ECO:0000313" key="2">
    <source>
        <dbReference type="Proteomes" id="UP000664940"/>
    </source>
</evidence>
<proteinExistence type="predicted"/>
<accession>A0A833YB24</accession>
<dbReference type="Proteomes" id="UP000664940">
    <property type="component" value="Unassembled WGS sequence"/>
</dbReference>
<sequence length="182" mass="19600">MGWPNSTAWTACICFWGPPIPPLRLWDIFLSPDVETSRDRVVTRGRPTAICSARVGVLLGDGHRRRRSCQVLSQVPEVGSDTGRAWRPAEGACTPGSWPLDSVFLQRFLPSPDSATGRTGSHPAGEAGCIPFSLAYHRLLFLFSCLPEGNSSPRWGLQGLCLPKLLAHKGVSGCLGDCCPGT</sequence>
<name>A0A833YB24_9CHIR</name>
<gene>
    <name evidence="1" type="ORF">HJG60_010005</name>
</gene>
<comment type="caution">
    <text evidence="1">The sequence shown here is derived from an EMBL/GenBank/DDBJ whole genome shotgun (WGS) entry which is preliminary data.</text>
</comment>
<protein>
    <submittedName>
        <fullName evidence="1">Uncharacterized protein</fullName>
    </submittedName>
</protein>
<reference evidence="1 2" key="1">
    <citation type="journal article" date="2020" name="Nature">
        <title>Six reference-quality genomes reveal evolution of bat adaptations.</title>
        <authorList>
            <person name="Jebb D."/>
            <person name="Huang Z."/>
            <person name="Pippel M."/>
            <person name="Hughes G.M."/>
            <person name="Lavrichenko K."/>
            <person name="Devanna P."/>
            <person name="Winkler S."/>
            <person name="Jermiin L.S."/>
            <person name="Skirmuntt E.C."/>
            <person name="Katzourakis A."/>
            <person name="Burkitt-Gray L."/>
            <person name="Ray D.A."/>
            <person name="Sullivan K.A.M."/>
            <person name="Roscito J.G."/>
            <person name="Kirilenko B.M."/>
            <person name="Davalos L.M."/>
            <person name="Corthals A.P."/>
            <person name="Power M.L."/>
            <person name="Jones G."/>
            <person name="Ransome R.D."/>
            <person name="Dechmann D.K.N."/>
            <person name="Locatelli A.G."/>
            <person name="Puechmaille S.J."/>
            <person name="Fedrigo O."/>
            <person name="Jarvis E.D."/>
            <person name="Hiller M."/>
            <person name="Vernes S.C."/>
            <person name="Myers E.W."/>
            <person name="Teeling E.C."/>
        </authorList>
    </citation>
    <scope>NUCLEOTIDE SEQUENCE [LARGE SCALE GENOMIC DNA]</scope>
    <source>
        <strain evidence="1">Bat1K_MPI-CBG_1</strain>
    </source>
</reference>